<dbReference type="Gene3D" id="3.10.10.10">
    <property type="entry name" value="HIV Type 1 Reverse Transcriptase, subunit A, domain 1"/>
    <property type="match status" value="1"/>
</dbReference>
<dbReference type="AlphaFoldDB" id="A0A5S6QPD7"/>
<dbReference type="InterPro" id="IPR043502">
    <property type="entry name" value="DNA/RNA_pol_sf"/>
</dbReference>
<protein>
    <submittedName>
        <fullName evidence="3">Reverse transcriptase domain-containing protein</fullName>
    </submittedName>
</protein>
<dbReference type="WBParaSite" id="TMUE_2000009043.1">
    <property type="protein sequence ID" value="TMUE_2000009043.1"/>
    <property type="gene ID" value="WBGene00302688"/>
</dbReference>
<feature type="domain" description="Reverse transcriptase" evidence="1">
    <location>
        <begin position="123"/>
        <end position="237"/>
    </location>
</feature>
<organism evidence="2 3">
    <name type="scientific">Trichuris muris</name>
    <name type="common">Mouse whipworm</name>
    <dbReference type="NCBI Taxonomy" id="70415"/>
    <lineage>
        <taxon>Eukaryota</taxon>
        <taxon>Metazoa</taxon>
        <taxon>Ecdysozoa</taxon>
        <taxon>Nematoda</taxon>
        <taxon>Enoplea</taxon>
        <taxon>Dorylaimia</taxon>
        <taxon>Trichinellida</taxon>
        <taxon>Trichuridae</taxon>
        <taxon>Trichuris</taxon>
    </lineage>
</organism>
<evidence type="ECO:0000313" key="3">
    <source>
        <dbReference type="WBParaSite" id="TMUE_2000009043.1"/>
    </source>
</evidence>
<dbReference type="SUPFAM" id="SSF56672">
    <property type="entry name" value="DNA/RNA polymerases"/>
    <property type="match status" value="1"/>
</dbReference>
<dbReference type="Pfam" id="PF00078">
    <property type="entry name" value="RVT_1"/>
    <property type="match status" value="1"/>
</dbReference>
<dbReference type="InterPro" id="IPR043128">
    <property type="entry name" value="Rev_trsase/Diguanyl_cyclase"/>
</dbReference>
<evidence type="ECO:0000259" key="1">
    <source>
        <dbReference type="Pfam" id="PF00078"/>
    </source>
</evidence>
<accession>A0A5S6QPD7</accession>
<reference evidence="3" key="1">
    <citation type="submission" date="2019-12" db="UniProtKB">
        <authorList>
            <consortium name="WormBaseParasite"/>
        </authorList>
    </citation>
    <scope>IDENTIFICATION</scope>
</reference>
<name>A0A5S6QPD7_TRIMR</name>
<sequence length="283" mass="31893">MNGIVALGGVTVESRRRVRFEMEGTEVCAADVATIKLEERDLMAEFNPTKRTWSMRWKWTKGAEPDVLKNRIQEHSPSDEARALYEDELGKYITNGWLVPYDHIKHGPAKGLIPLMAVIQRNKKSVRPVMDFRELNTHIEAFTAGSEICAQKLRDWRRQDANVTMLDLKRAYLQIHVDQSLWPYQTVGHKGRKYCLTRLGFGSNIASLVMKAVLGCALSQNANVQRGTSAYIDDILVNEDIVKASYVVQHLGGYGLTCKAPARVADGARALGFKVWEEHGSMF</sequence>
<dbReference type="Gene3D" id="3.30.70.270">
    <property type="match status" value="1"/>
</dbReference>
<dbReference type="InterPro" id="IPR000477">
    <property type="entry name" value="RT_dom"/>
</dbReference>
<dbReference type="Proteomes" id="UP000046395">
    <property type="component" value="Unassembled WGS sequence"/>
</dbReference>
<evidence type="ECO:0000313" key="2">
    <source>
        <dbReference type="Proteomes" id="UP000046395"/>
    </source>
</evidence>
<proteinExistence type="predicted"/>
<keyword evidence="2" id="KW-1185">Reference proteome</keyword>